<reference evidence="20" key="2">
    <citation type="journal article" date="2019" name="IMA Fungus">
        <title>Genome sequencing and comparison of five Tilletia species to identify candidate genes for the detection of regulated species infecting wheat.</title>
        <authorList>
            <person name="Nguyen H.D.T."/>
            <person name="Sultana T."/>
            <person name="Kesanakurti P."/>
            <person name="Hambleton S."/>
        </authorList>
    </citation>
    <scope>NUCLEOTIDE SEQUENCE</scope>
    <source>
        <strain evidence="20">DAOMC 236426</strain>
    </source>
</reference>
<dbReference type="SUPFAM" id="SSF49785">
    <property type="entry name" value="Galactose-binding domain-like"/>
    <property type="match status" value="1"/>
</dbReference>
<evidence type="ECO:0000256" key="10">
    <source>
        <dbReference type="ARBA" id="ARBA00022801"/>
    </source>
</evidence>
<dbReference type="Gene3D" id="3.20.20.80">
    <property type="entry name" value="Glycosidases"/>
    <property type="match status" value="1"/>
</dbReference>
<dbReference type="EC" id="3.2.1.25" evidence="6"/>
<keyword evidence="9 15" id="KW-0732">Signal</keyword>
<evidence type="ECO:0000256" key="1">
    <source>
        <dbReference type="ARBA" id="ARBA00000829"/>
    </source>
</evidence>
<organism evidence="20 21">
    <name type="scientific">Tilletia controversa</name>
    <name type="common">dwarf bunt fungus</name>
    <dbReference type="NCBI Taxonomy" id="13291"/>
    <lineage>
        <taxon>Eukaryota</taxon>
        <taxon>Fungi</taxon>
        <taxon>Dikarya</taxon>
        <taxon>Basidiomycota</taxon>
        <taxon>Ustilaginomycotina</taxon>
        <taxon>Exobasidiomycetes</taxon>
        <taxon>Tilletiales</taxon>
        <taxon>Tilletiaceae</taxon>
        <taxon>Tilletia</taxon>
    </lineage>
</organism>
<evidence type="ECO:0000256" key="14">
    <source>
        <dbReference type="SAM" id="MobiDB-lite"/>
    </source>
</evidence>
<dbReference type="PANTHER" id="PTHR43730">
    <property type="entry name" value="BETA-MANNOSIDASE"/>
    <property type="match status" value="1"/>
</dbReference>
<feature type="domain" description="Beta-mannosidase-like galactose-binding" evidence="19">
    <location>
        <begin position="97"/>
        <end position="282"/>
    </location>
</feature>
<dbReference type="GO" id="GO:0005975">
    <property type="term" value="P:carbohydrate metabolic process"/>
    <property type="evidence" value="ECO:0007669"/>
    <property type="project" value="InterPro"/>
</dbReference>
<sequence length="1067" mass="118020">MVRLDRLAALVGSMCAATAAPVAPSGLQSRAAACAQPSSYIAGEPNWHDPDSGIFGIGTTSTHEQSLPLPEQNARTGPRGSRLPESSAKVSTSGLTWTLTNSNQSIKVPAKFPSVVHLDLLTAGIIDDPNIGLNEGSTRWIWKDHWTYSSDIKPLLPQLTAYNSTWLYFGALDAPANVSLGGKPIAATFNAFHDWRFDVSSIVSAIANGSNTDSTLRILFPSAPAYAAEESKKIPFIPNQKTQPFPSVTTVYEIPNREFVRKTQSDFAWDWGPAYSPSGPLKPAYFVGLDPVSKTATQSSCSLVGKTSSVFVYETSIDIHRHGSVNNLPPNQKADWIVQITLSAVSTIDQKATLQVEFPELPGTLQNVTLSSGFFSPTFKKGDNRVVTASFKVPANQPELWWPIKYGNPKTYDLQLTLRDSTGSSTTWTRKTGFRTVVVSQADISRAERAKGVAPGQKFEFQVNGKVIYAEAINMIPLDVFTPRVSVDRYAYLIEGALAVGQNMIRVWGGGHYQTTQFYDLADQYGILVWSEFIFAASCGYPTYNSFLDNVVEEVGSLVRRKNRHPAQATWVGNSEGCVFGLIRASNLRGQIAEQCLGFWLLIHVSSASPSHLPHSELLSIFAPLQNIFNASYYFDGYDKLFHRKIRDEVLSNTKAISYVPSSSTTGYFSLNPYIPRLNKSLPGDIIGGMEWYGYNMSQIFDVDQFYTLRLGRFAVEFGFHALPSIYSFDRILPTLDDYEFNSTVVRQHNKHNPAGSLEYPFPADDGQGQMSQGVNLYLPTPNKDSDRRANLDAWSYATQILQYLDVAVEMLFFRSRSGAEETNRGIMPWQMNDVWEGSTWSAIEFTGRWRPLQYAFAKCQDRLVAYPQWQSSKQTLSLFAISDFDTELQGTATWTWYDFAGKPLAPTQNASFTIQPLNATVFFSVTNLSNIFPAGADSNNAWLKVNVKSADGGYGNEQIWTLPGALVRAPLQNPGLSLTSAGSDTFTLTAKGPGTAAYAFLEHPEGVLGWWEDAGESVAPKANRPTNVLFLNPGESRTLRFVVKFDRTAGGWRQDVRVRSLWDITH</sequence>
<evidence type="ECO:0000313" key="21">
    <source>
        <dbReference type="Proteomes" id="UP000077684"/>
    </source>
</evidence>
<evidence type="ECO:0000256" key="15">
    <source>
        <dbReference type="SAM" id="SignalP"/>
    </source>
</evidence>
<evidence type="ECO:0000259" key="17">
    <source>
        <dbReference type="Pfam" id="PF17753"/>
    </source>
</evidence>
<comment type="subunit">
    <text evidence="5">Homodimer.</text>
</comment>
<evidence type="ECO:0000256" key="13">
    <source>
        <dbReference type="ARBA" id="ARBA00031061"/>
    </source>
</evidence>
<dbReference type="InterPro" id="IPR041625">
    <property type="entry name" value="Beta-mannosidase_Ig"/>
</dbReference>
<evidence type="ECO:0000256" key="3">
    <source>
        <dbReference type="ARBA" id="ARBA00004740"/>
    </source>
</evidence>
<dbReference type="GO" id="GO:0005576">
    <property type="term" value="C:extracellular region"/>
    <property type="evidence" value="ECO:0007669"/>
    <property type="project" value="UniProtKB-SubCell"/>
</dbReference>
<evidence type="ECO:0000256" key="11">
    <source>
        <dbReference type="ARBA" id="ARBA00023180"/>
    </source>
</evidence>
<feature type="region of interest" description="Disordered" evidence="14">
    <location>
        <begin position="51"/>
        <end position="87"/>
    </location>
</feature>
<comment type="subcellular location">
    <subcellularLocation>
        <location evidence="2">Secreted</location>
    </subcellularLocation>
</comment>
<proteinExistence type="inferred from homology"/>
<dbReference type="Pfam" id="PF17786">
    <property type="entry name" value="Mannosidase_ig"/>
    <property type="match status" value="1"/>
</dbReference>
<keyword evidence="11" id="KW-0325">Glycoprotein</keyword>
<dbReference type="Gene3D" id="2.60.40.10">
    <property type="entry name" value="Immunoglobulins"/>
    <property type="match status" value="3"/>
</dbReference>
<comment type="pathway">
    <text evidence="3">Glycan metabolism; N-glycan degradation.</text>
</comment>
<evidence type="ECO:0000259" key="19">
    <source>
        <dbReference type="Pfam" id="PF22666"/>
    </source>
</evidence>
<feature type="signal peptide" evidence="15">
    <location>
        <begin position="1"/>
        <end position="19"/>
    </location>
</feature>
<keyword evidence="21" id="KW-1185">Reference proteome</keyword>
<feature type="chain" id="PRO_5036502638" description="Beta-mannosidase A" evidence="15">
    <location>
        <begin position="20"/>
        <end position="1067"/>
    </location>
</feature>
<dbReference type="InterPro" id="IPR006102">
    <property type="entry name" value="Ig-like_GH2"/>
</dbReference>
<dbReference type="PANTHER" id="PTHR43730:SF5">
    <property type="entry name" value="BETA-MANNOSIDASE A"/>
    <property type="match status" value="1"/>
</dbReference>
<evidence type="ECO:0000313" key="20">
    <source>
        <dbReference type="EMBL" id="KAE8245859.1"/>
    </source>
</evidence>
<evidence type="ECO:0000256" key="4">
    <source>
        <dbReference type="ARBA" id="ARBA00007483"/>
    </source>
</evidence>
<evidence type="ECO:0000256" key="2">
    <source>
        <dbReference type="ARBA" id="ARBA00004613"/>
    </source>
</evidence>
<evidence type="ECO:0000256" key="9">
    <source>
        <dbReference type="ARBA" id="ARBA00022729"/>
    </source>
</evidence>
<dbReference type="EMBL" id="LWDE02000656">
    <property type="protein sequence ID" value="KAE8245859.1"/>
    <property type="molecule type" value="Genomic_DNA"/>
</dbReference>
<keyword evidence="8" id="KW-0964">Secreted</keyword>
<dbReference type="GO" id="GO:0004567">
    <property type="term" value="F:beta-mannosidase activity"/>
    <property type="evidence" value="ECO:0007669"/>
    <property type="project" value="UniProtKB-EC"/>
</dbReference>
<dbReference type="AlphaFoldDB" id="A0A8X7SVM7"/>
<feature type="domain" description="Glycoside hydrolase family 2 immunoglobulin-like beta-sandwich" evidence="16">
    <location>
        <begin position="334"/>
        <end position="435"/>
    </location>
</feature>
<dbReference type="InterPro" id="IPR008979">
    <property type="entry name" value="Galactose-bd-like_sf"/>
</dbReference>
<evidence type="ECO:0000256" key="5">
    <source>
        <dbReference type="ARBA" id="ARBA00011738"/>
    </source>
</evidence>
<dbReference type="Pfam" id="PF17753">
    <property type="entry name" value="Ig_mannosidase"/>
    <property type="match status" value="1"/>
</dbReference>
<dbReference type="Proteomes" id="UP000077684">
    <property type="component" value="Unassembled WGS sequence"/>
</dbReference>
<dbReference type="SUPFAM" id="SSF49303">
    <property type="entry name" value="beta-Galactosidase/glucuronidase domain"/>
    <property type="match status" value="1"/>
</dbReference>
<dbReference type="InterPro" id="IPR054593">
    <property type="entry name" value="Beta-mannosidase-like_N2"/>
</dbReference>
<dbReference type="Pfam" id="PF22666">
    <property type="entry name" value="Glyco_hydro_2_N2"/>
    <property type="match status" value="1"/>
</dbReference>
<comment type="catalytic activity">
    <reaction evidence="1">
        <text>Hydrolysis of terminal, non-reducing beta-D-mannose residues in beta-D-mannosides.</text>
        <dbReference type="EC" id="3.2.1.25"/>
    </reaction>
</comment>
<comment type="similarity">
    <text evidence="4">Belongs to the glycosyl hydrolase 2 family. Beta-mannosidase A subfamily.</text>
</comment>
<evidence type="ECO:0000256" key="12">
    <source>
        <dbReference type="ARBA" id="ARBA00023295"/>
    </source>
</evidence>
<dbReference type="InterPro" id="IPR050887">
    <property type="entry name" value="Beta-mannosidase_GH2"/>
</dbReference>
<dbReference type="InterPro" id="IPR036156">
    <property type="entry name" value="Beta-gal/glucu_dom_sf"/>
</dbReference>
<protein>
    <recommendedName>
        <fullName evidence="7">Beta-mannosidase A</fullName>
        <ecNumber evidence="6">3.2.1.25</ecNumber>
    </recommendedName>
    <alternativeName>
        <fullName evidence="13">Mannanase A</fullName>
    </alternativeName>
</protein>
<reference evidence="20" key="1">
    <citation type="submission" date="2016-04" db="EMBL/GenBank/DDBJ databases">
        <authorList>
            <person name="Nguyen H.D."/>
            <person name="Samba Siva P."/>
            <person name="Cullis J."/>
            <person name="Levesque C.A."/>
            <person name="Hambleton S."/>
        </authorList>
    </citation>
    <scope>NUCLEOTIDE SEQUENCE</scope>
    <source>
        <strain evidence="20">DAOMC 236426</strain>
    </source>
</reference>
<dbReference type="SUPFAM" id="SSF51445">
    <property type="entry name" value="(Trans)glycosidases"/>
    <property type="match status" value="1"/>
</dbReference>
<comment type="caution">
    <text evidence="20">The sequence shown here is derived from an EMBL/GenBank/DDBJ whole genome shotgun (WGS) entry which is preliminary data.</text>
</comment>
<gene>
    <name evidence="20" type="ORF">A4X06_0g5369</name>
</gene>
<dbReference type="Pfam" id="PF00703">
    <property type="entry name" value="Glyco_hydro_2"/>
    <property type="match status" value="1"/>
</dbReference>
<feature type="domain" description="Beta-mannosidase Ig-fold" evidence="17">
    <location>
        <begin position="972"/>
        <end position="1065"/>
    </location>
</feature>
<evidence type="ECO:0000256" key="6">
    <source>
        <dbReference type="ARBA" id="ARBA00012754"/>
    </source>
</evidence>
<dbReference type="Gene3D" id="2.60.120.260">
    <property type="entry name" value="Galactose-binding domain-like"/>
    <property type="match status" value="1"/>
</dbReference>
<name>A0A8X7SVM7_9BASI</name>
<keyword evidence="12" id="KW-0326">Glycosidase</keyword>
<evidence type="ECO:0000256" key="7">
    <source>
        <dbReference type="ARBA" id="ARBA00021795"/>
    </source>
</evidence>
<feature type="domain" description="Mannosidase Ig/CBM-like" evidence="18">
    <location>
        <begin position="876"/>
        <end position="953"/>
    </location>
</feature>
<evidence type="ECO:0000259" key="16">
    <source>
        <dbReference type="Pfam" id="PF00703"/>
    </source>
</evidence>
<accession>A0A8X7SVM7</accession>
<evidence type="ECO:0000259" key="18">
    <source>
        <dbReference type="Pfam" id="PF17786"/>
    </source>
</evidence>
<keyword evidence="10" id="KW-0378">Hydrolase</keyword>
<dbReference type="InterPro" id="IPR013783">
    <property type="entry name" value="Ig-like_fold"/>
</dbReference>
<evidence type="ECO:0000256" key="8">
    <source>
        <dbReference type="ARBA" id="ARBA00022525"/>
    </source>
</evidence>
<dbReference type="GO" id="GO:0006516">
    <property type="term" value="P:glycoprotein catabolic process"/>
    <property type="evidence" value="ECO:0007669"/>
    <property type="project" value="TreeGrafter"/>
</dbReference>
<dbReference type="InterPro" id="IPR041447">
    <property type="entry name" value="Mannosidase_ig"/>
</dbReference>
<dbReference type="InterPro" id="IPR017853">
    <property type="entry name" value="GH"/>
</dbReference>